<evidence type="ECO:0000256" key="1">
    <source>
        <dbReference type="ARBA" id="ARBA00004162"/>
    </source>
</evidence>
<sequence>MARKPIPLPVPIEAPEDECPKCPPKGAPAWMATFADIATLLMAFFVLILSFAEFNQPKFKMVAGSLSMAFGVQRQVPVMEQPKGTTILDLSFSPSPEMSVTEQMTQDTTETEQPEIQRPVTEEDGKGAAEGEGADAPGQSEARELAQALQEALQTGQLKVETRDGEVVMSFDAPDAQSLPAQLTEAADALQQAAEATGQSTSDVMMQGLADNIQEMAEVMQAKAEAETQAGQSARNAAIADAQLRVALQQEIGEGLVSVEQREDKVVITVGEGGAFPSGGADLTGEARDVMARLAFAAMGEASEIVVTGHTDSVPLGAASPYRDNWGLAAARASSVVRELSGSGLIEPERLTATSRGESMPVAENDTASGRAQNRRIEIEITY</sequence>
<feature type="transmembrane region" description="Helical" evidence="9">
    <location>
        <begin position="30"/>
        <end position="52"/>
    </location>
</feature>
<feature type="domain" description="OmpA-like" evidence="10">
    <location>
        <begin position="263"/>
        <end position="383"/>
    </location>
</feature>
<dbReference type="InterPro" id="IPR006665">
    <property type="entry name" value="OmpA-like"/>
</dbReference>
<evidence type="ECO:0000256" key="9">
    <source>
        <dbReference type="SAM" id="Phobius"/>
    </source>
</evidence>
<evidence type="ECO:0000313" key="12">
    <source>
        <dbReference type="Proteomes" id="UP000030021"/>
    </source>
</evidence>
<proteinExistence type="inferred from homology"/>
<dbReference type="InterPro" id="IPR036737">
    <property type="entry name" value="OmpA-like_sf"/>
</dbReference>
<evidence type="ECO:0000256" key="6">
    <source>
        <dbReference type="ARBA" id="ARBA00023136"/>
    </source>
</evidence>
<dbReference type="GO" id="GO:0005886">
    <property type="term" value="C:plasma membrane"/>
    <property type="evidence" value="ECO:0007669"/>
    <property type="project" value="UniProtKB-SubCell"/>
</dbReference>
<name>A0A0A0HNU5_9RHOB</name>
<keyword evidence="11" id="KW-0969">Cilium</keyword>
<dbReference type="HOGENOM" id="CLU_016890_0_3_5"/>
<evidence type="ECO:0000256" key="4">
    <source>
        <dbReference type="ARBA" id="ARBA00022692"/>
    </source>
</evidence>
<dbReference type="RefSeq" id="WP_037273828.1">
    <property type="nucleotide sequence ID" value="NZ_KN293980.1"/>
</dbReference>
<accession>A0A0A0HNU5</accession>
<dbReference type="EMBL" id="AONH01000013">
    <property type="protein sequence ID" value="KGM87798.1"/>
    <property type="molecule type" value="Genomic_DNA"/>
</dbReference>
<dbReference type="InterPro" id="IPR025713">
    <property type="entry name" value="MotB-like_N_dom"/>
</dbReference>
<evidence type="ECO:0000256" key="2">
    <source>
        <dbReference type="ARBA" id="ARBA00008914"/>
    </source>
</evidence>
<comment type="similarity">
    <text evidence="2">Belongs to the MotB family.</text>
</comment>
<reference evidence="11 12" key="1">
    <citation type="submission" date="2013-01" db="EMBL/GenBank/DDBJ databases">
        <authorList>
            <person name="Fiebig A."/>
            <person name="Goeker M."/>
            <person name="Klenk H.-P.P."/>
        </authorList>
    </citation>
    <scope>NUCLEOTIDE SEQUENCE [LARGE SCALE GENOMIC DNA]</scope>
    <source>
        <strain evidence="11 12">DSM 17069</strain>
    </source>
</reference>
<evidence type="ECO:0000256" key="7">
    <source>
        <dbReference type="PROSITE-ProRule" id="PRU00473"/>
    </source>
</evidence>
<dbReference type="STRING" id="215743.ROSMUCSMR3_03222"/>
<organism evidence="11 12">
    <name type="scientific">Roseovarius mucosus DSM 17069</name>
    <dbReference type="NCBI Taxonomy" id="1288298"/>
    <lineage>
        <taxon>Bacteria</taxon>
        <taxon>Pseudomonadati</taxon>
        <taxon>Pseudomonadota</taxon>
        <taxon>Alphaproteobacteria</taxon>
        <taxon>Rhodobacterales</taxon>
        <taxon>Roseobacteraceae</taxon>
        <taxon>Roseovarius</taxon>
    </lineage>
</organism>
<dbReference type="eggNOG" id="COG1360">
    <property type="taxonomic scope" value="Bacteria"/>
</dbReference>
<dbReference type="Pfam" id="PF00691">
    <property type="entry name" value="OmpA"/>
    <property type="match status" value="1"/>
</dbReference>
<evidence type="ECO:0000313" key="11">
    <source>
        <dbReference type="EMBL" id="KGM87798.1"/>
    </source>
</evidence>
<keyword evidence="5 9" id="KW-1133">Transmembrane helix</keyword>
<keyword evidence="4 9" id="KW-0812">Transmembrane</keyword>
<evidence type="ECO:0000259" key="10">
    <source>
        <dbReference type="PROSITE" id="PS51123"/>
    </source>
</evidence>
<dbReference type="InterPro" id="IPR050330">
    <property type="entry name" value="Bact_OuterMem_StrucFunc"/>
</dbReference>
<dbReference type="SUPFAM" id="SSF103088">
    <property type="entry name" value="OmpA-like"/>
    <property type="match status" value="1"/>
</dbReference>
<dbReference type="Proteomes" id="UP000030021">
    <property type="component" value="Unassembled WGS sequence"/>
</dbReference>
<evidence type="ECO:0000256" key="5">
    <source>
        <dbReference type="ARBA" id="ARBA00022989"/>
    </source>
</evidence>
<protein>
    <submittedName>
        <fullName evidence="11">Flagellar motor protein</fullName>
    </submittedName>
</protein>
<keyword evidence="3" id="KW-1003">Cell membrane</keyword>
<dbReference type="AlphaFoldDB" id="A0A0A0HNU5"/>
<dbReference type="PATRIC" id="fig|1288298.3.peg.2549"/>
<dbReference type="PANTHER" id="PTHR30329:SF21">
    <property type="entry name" value="LIPOPROTEIN YIAD-RELATED"/>
    <property type="match status" value="1"/>
</dbReference>
<keyword evidence="11" id="KW-0282">Flagellum</keyword>
<feature type="region of interest" description="Disordered" evidence="8">
    <location>
        <begin position="89"/>
        <end position="143"/>
    </location>
</feature>
<dbReference type="PANTHER" id="PTHR30329">
    <property type="entry name" value="STATOR ELEMENT OF FLAGELLAR MOTOR COMPLEX"/>
    <property type="match status" value="1"/>
</dbReference>
<feature type="compositionally biased region" description="Basic and acidic residues" evidence="8">
    <location>
        <begin position="120"/>
        <end position="129"/>
    </location>
</feature>
<dbReference type="OrthoDB" id="7170686at2"/>
<comment type="caution">
    <text evidence="11">The sequence shown here is derived from an EMBL/GenBank/DDBJ whole genome shotgun (WGS) entry which is preliminary data.</text>
</comment>
<gene>
    <name evidence="11" type="ORF">rosmuc_02536</name>
</gene>
<keyword evidence="11" id="KW-0966">Cell projection</keyword>
<dbReference type="CDD" id="cd07185">
    <property type="entry name" value="OmpA_C-like"/>
    <property type="match status" value="1"/>
</dbReference>
<dbReference type="Gene3D" id="3.30.1330.60">
    <property type="entry name" value="OmpA-like domain"/>
    <property type="match status" value="1"/>
</dbReference>
<comment type="subcellular location">
    <subcellularLocation>
        <location evidence="1">Cell membrane</location>
        <topology evidence="1">Single-pass membrane protein</topology>
    </subcellularLocation>
</comment>
<dbReference type="PROSITE" id="PS51123">
    <property type="entry name" value="OMPA_2"/>
    <property type="match status" value="1"/>
</dbReference>
<evidence type="ECO:0000256" key="8">
    <source>
        <dbReference type="SAM" id="MobiDB-lite"/>
    </source>
</evidence>
<evidence type="ECO:0000256" key="3">
    <source>
        <dbReference type="ARBA" id="ARBA00022475"/>
    </source>
</evidence>
<keyword evidence="6 7" id="KW-0472">Membrane</keyword>
<dbReference type="Pfam" id="PF13677">
    <property type="entry name" value="MotB_plug"/>
    <property type="match status" value="1"/>
</dbReference>